<dbReference type="RefSeq" id="XP_024406327.1">
    <property type="nucleotide sequence ID" value="XM_024548924.1"/>
</dbReference>
<feature type="transmembrane region" description="Helical" evidence="2">
    <location>
        <begin position="25"/>
        <end position="46"/>
    </location>
</feature>
<dbReference type="PANTHER" id="PTHR10039:SF14">
    <property type="entry name" value="NACHT DOMAIN-CONTAINING PROTEIN"/>
    <property type="match status" value="1"/>
</dbReference>
<dbReference type="GeneID" id="29980439"/>
<reference evidence="4 5" key="1">
    <citation type="journal article" date="2016" name="Genome Announc.">
        <title>Draft Whole-Genome Sequence of Trichoderma gamsii T6085, a Promising Biocontrol Agent of Fusarium Head Blight on Wheat.</title>
        <authorList>
            <person name="Baroncelli R."/>
            <person name="Zapparata A."/>
            <person name="Piaggeschi G."/>
            <person name="Sarrocco S."/>
            <person name="Vannacci G."/>
        </authorList>
    </citation>
    <scope>NUCLEOTIDE SEQUENCE [LARGE SCALE GENOMIC DNA]</scope>
    <source>
        <strain evidence="4 5">T6085</strain>
    </source>
</reference>
<dbReference type="Proteomes" id="UP000054821">
    <property type="component" value="Unassembled WGS sequence"/>
</dbReference>
<dbReference type="Gene3D" id="1.20.5.340">
    <property type="match status" value="1"/>
</dbReference>
<accession>A0A2P4ZXM9</accession>
<dbReference type="InterPro" id="IPR007111">
    <property type="entry name" value="NACHT_NTPase"/>
</dbReference>
<dbReference type="Pfam" id="PF24883">
    <property type="entry name" value="NPHP3_N"/>
    <property type="match status" value="1"/>
</dbReference>
<keyword evidence="5" id="KW-1185">Reference proteome</keyword>
<dbReference type="Pfam" id="PF23397">
    <property type="entry name" value="DUF7104"/>
    <property type="match status" value="6"/>
</dbReference>
<evidence type="ECO:0000313" key="5">
    <source>
        <dbReference type="Proteomes" id="UP000054821"/>
    </source>
</evidence>
<sequence length="1590" mass="179261">MADAATTEADTEAQMELPKVAWSDVAITLLVAFSVNLLYNFILNLIRSSRARKKSIRKPFVPQKFLTLRISNIPCIPSVTADSLRQLLSDLPIAAQGTGCQPNLLEFSYSPTAVSAFSSRYAVVTATFEHAPAINELEIVLKQKFGAEAGHLKVDRDFLGITPLSDSDNVHVDILFGSIIAVTGLAGHAFGSWKSKSLPHMWLRDFLPQSVLNARILTYGYDTKIYGSQSEESILELAKALLESIKTTRRKSIRNRPIIFIAHSLGGLVVKEALVQASVGSEEDQTIYRSCYALLLFGVPNRGLNNLSLKSMVKGQPNESLVRDLGESSRFLSLLHERFNACFTFDDSHILSISETKHTATVEWNSETGTWERTGPEVMIVGHTSATNAHQNEKTYNRLSINSDHSEMVKFSDISNPDYLNIQSRLVELVNGAPSAIRERFDHHTRKTTQLERQFVRNLKAPDSEAFRNDKVGVRTPGTLDWFLRNDIYRGWKCADTPSGLWIQGSPGQGKTMLAKFILDTLEDSVPSSEIPSVVIYFFFYDQDESYRTAGAAMRSLIKQMLHLAPDAFQIVTQTFDIESSDISDNSLRDILKDLLQASQLGTIYCVLDGLDECQNDGSRKMLLDLIASNLRQSSTRRNSSVPTLKTLLTSRPTVDIHGELYHLPNIQLKANHEDLEIFIKNKVHDLQFHEDLKQKAIHLLGSRVEQTFLWISIVLKRLKVATPLLSEAGMEEMINESPSDLENLFENIISRIKEAKDITAQKLLIWAVYGRRPLTLAELEEAIAVQDDSTSKESTKKYSVALTESGVTTATGLILEIIDGKIHLVHQSAKDFLLKSGHLAEFAFCTSLHPSSYLAKVCMTYLCFTDIVESRSCRNDEFLNAGNIQYPFLQYAARNWYRHLEKEDINKFARLISRLTEPKSSALLTWGAVNGVVNLEEARDTWEVALKVNIPWLVDLQIDSTVITKAMIEKAVANGMTEYDYLRKLVKKHDTLFTEEELCLVVEHLDHALVRQILSGQTSAVVTQNVFEAAATNVKYGRLVVEAILELNICFIVTVKFLNLAQNNDVNGKDIIQFVLDNHNLEIFEEAVANIVASGDMERVKLMFKREQLDGLQLALGSAMKQGNYDLLMLMLNKGGDTIKITENCLQDLVNSSPPDDLKNFLRAHKGKARITESIIIDTANHEKKREHLLLFFLKERGEDFQITEEILEAIIPGEDSENEALKFLLEERSHEIHMTEGIWKAAAANRRSNGETIRLLIHMKGHELHISEEILRSAAENRNCGHRILRQFLVTKKDDVKITEAILKELLGNAFGVSQIEGVLKEAHRRGIWINTEEMVRIAAKSKYGDSAIQALFVTMGGDEIHITEKVLKEVARNGSWGAHKIMKYIWRLKGDKIQITEDVLIEATRNRYGYAMMSTIFTINGRKTHITEKLLKMMLEMNIGSRQMSILIANTEYVDINITEESLIEVVINGNNWNLLSLLLKVHRDKIKVTEKAVKAAMGTKHSCQILSIISWFKGKRVQITDETKELMSAEQLECWDRPGKYLPSSPRPVVEDVDETLGSPLVSNSRKRIYWSGRNNRKREYSSGEE</sequence>
<dbReference type="InterPro" id="IPR055530">
    <property type="entry name" value="DUF7104"/>
</dbReference>
<dbReference type="PROSITE" id="PS50837">
    <property type="entry name" value="NACHT"/>
    <property type="match status" value="1"/>
</dbReference>
<dbReference type="EMBL" id="JPDN02000005">
    <property type="protein sequence ID" value="PON29021.1"/>
    <property type="molecule type" value="Genomic_DNA"/>
</dbReference>
<evidence type="ECO:0000256" key="2">
    <source>
        <dbReference type="SAM" id="Phobius"/>
    </source>
</evidence>
<evidence type="ECO:0000259" key="3">
    <source>
        <dbReference type="PROSITE" id="PS50837"/>
    </source>
</evidence>
<gene>
    <name evidence="4" type="ORF">TGAM01_v202129</name>
</gene>
<dbReference type="SUPFAM" id="SSF53474">
    <property type="entry name" value="alpha/beta-Hydrolases"/>
    <property type="match status" value="1"/>
</dbReference>
<keyword evidence="2" id="KW-0472">Membrane</keyword>
<keyword evidence="2" id="KW-1133">Transmembrane helix</keyword>
<dbReference type="SUPFAM" id="SSF52540">
    <property type="entry name" value="P-loop containing nucleoside triphosphate hydrolases"/>
    <property type="match status" value="1"/>
</dbReference>
<keyword evidence="2" id="KW-0812">Transmembrane</keyword>
<dbReference type="Gene3D" id="3.40.50.300">
    <property type="entry name" value="P-loop containing nucleotide triphosphate hydrolases"/>
    <property type="match status" value="1"/>
</dbReference>
<dbReference type="Gene3D" id="3.40.50.1820">
    <property type="entry name" value="alpha/beta hydrolase"/>
    <property type="match status" value="1"/>
</dbReference>
<dbReference type="Pfam" id="PF22939">
    <property type="entry name" value="WHD_GPIID"/>
    <property type="match status" value="1"/>
</dbReference>
<dbReference type="PANTHER" id="PTHR10039">
    <property type="entry name" value="AMELOGENIN"/>
    <property type="match status" value="1"/>
</dbReference>
<dbReference type="InterPro" id="IPR056884">
    <property type="entry name" value="NPHP3-like_N"/>
</dbReference>
<dbReference type="InterPro" id="IPR027417">
    <property type="entry name" value="P-loop_NTPase"/>
</dbReference>
<feature type="transmembrane region" description="Helical" evidence="2">
    <location>
        <begin position="174"/>
        <end position="193"/>
    </location>
</feature>
<proteinExistence type="predicted"/>
<evidence type="ECO:0000313" key="4">
    <source>
        <dbReference type="EMBL" id="PON29021.1"/>
    </source>
</evidence>
<organism evidence="4 5">
    <name type="scientific">Trichoderma gamsii</name>
    <dbReference type="NCBI Taxonomy" id="398673"/>
    <lineage>
        <taxon>Eukaryota</taxon>
        <taxon>Fungi</taxon>
        <taxon>Dikarya</taxon>
        <taxon>Ascomycota</taxon>
        <taxon>Pezizomycotina</taxon>
        <taxon>Sordariomycetes</taxon>
        <taxon>Hypocreomycetidae</taxon>
        <taxon>Hypocreales</taxon>
        <taxon>Hypocreaceae</taxon>
        <taxon>Trichoderma</taxon>
    </lineage>
</organism>
<comment type="caution">
    <text evidence="4">The sequence shown here is derived from an EMBL/GenBank/DDBJ whole genome shotgun (WGS) entry which is preliminary data.</text>
</comment>
<protein>
    <recommendedName>
        <fullName evidence="3">NACHT domain-containing protein</fullName>
    </recommendedName>
</protein>
<keyword evidence="1" id="KW-0677">Repeat</keyword>
<name>A0A2P4ZXM9_9HYPO</name>
<evidence type="ECO:0000256" key="1">
    <source>
        <dbReference type="ARBA" id="ARBA00022737"/>
    </source>
</evidence>
<dbReference type="InterPro" id="IPR029058">
    <property type="entry name" value="AB_hydrolase_fold"/>
</dbReference>
<feature type="domain" description="NACHT" evidence="3">
    <location>
        <begin position="499"/>
        <end position="653"/>
    </location>
</feature>
<dbReference type="InterPro" id="IPR054471">
    <property type="entry name" value="GPIID_WHD"/>
</dbReference>